<dbReference type="Pfam" id="PF01022">
    <property type="entry name" value="HTH_5"/>
    <property type="match status" value="1"/>
</dbReference>
<keyword evidence="2" id="KW-0238">DNA-binding</keyword>
<dbReference type="InterPro" id="IPR051011">
    <property type="entry name" value="Metal_resp_trans_reg"/>
</dbReference>
<organism evidence="5 6">
    <name type="scientific">Aneurinibacillus aneurinilyticus ATCC 12856</name>
    <dbReference type="NCBI Taxonomy" id="649747"/>
    <lineage>
        <taxon>Bacteria</taxon>
        <taxon>Bacillati</taxon>
        <taxon>Bacillota</taxon>
        <taxon>Bacilli</taxon>
        <taxon>Bacillales</taxon>
        <taxon>Paenibacillaceae</taxon>
        <taxon>Aneurinibacillus group</taxon>
        <taxon>Aneurinibacillus</taxon>
    </lineage>
</organism>
<feature type="domain" description="HTH arsR-type" evidence="4">
    <location>
        <begin position="233"/>
        <end position="328"/>
    </location>
</feature>
<dbReference type="AlphaFoldDB" id="U1WLD7"/>
<evidence type="ECO:0000256" key="2">
    <source>
        <dbReference type="ARBA" id="ARBA00023125"/>
    </source>
</evidence>
<evidence type="ECO:0000256" key="1">
    <source>
        <dbReference type="ARBA" id="ARBA00023015"/>
    </source>
</evidence>
<dbReference type="PANTHER" id="PTHR43132:SF2">
    <property type="entry name" value="ARSENICAL RESISTANCE OPERON REPRESSOR ARSR-RELATED"/>
    <property type="match status" value="1"/>
</dbReference>
<dbReference type="Proteomes" id="UP000016511">
    <property type="component" value="Unassembled WGS sequence"/>
</dbReference>
<dbReference type="InterPro" id="IPR036388">
    <property type="entry name" value="WH-like_DNA-bd_sf"/>
</dbReference>
<keyword evidence="3" id="KW-0804">Transcription</keyword>
<name>U1WLD7_ANEAE</name>
<reference evidence="5 6" key="1">
    <citation type="submission" date="2013-08" db="EMBL/GenBank/DDBJ databases">
        <authorList>
            <person name="Weinstock G."/>
            <person name="Sodergren E."/>
            <person name="Wylie T."/>
            <person name="Fulton L."/>
            <person name="Fulton R."/>
            <person name="Fronick C."/>
            <person name="O'Laughlin M."/>
            <person name="Godfrey J."/>
            <person name="Miner T."/>
            <person name="Herter B."/>
            <person name="Appelbaum E."/>
            <person name="Cordes M."/>
            <person name="Lek S."/>
            <person name="Wollam A."/>
            <person name="Pepin K.H."/>
            <person name="Palsikar V.B."/>
            <person name="Mitreva M."/>
            <person name="Wilson R.K."/>
        </authorList>
    </citation>
    <scope>NUCLEOTIDE SEQUENCE [LARGE SCALE GENOMIC DNA]</scope>
    <source>
        <strain evidence="5 6">ATCC 12856</strain>
    </source>
</reference>
<dbReference type="SMART" id="SM00418">
    <property type="entry name" value="HTH_ARSR"/>
    <property type="match status" value="1"/>
</dbReference>
<dbReference type="InterPro" id="IPR011991">
    <property type="entry name" value="ArsR-like_HTH"/>
</dbReference>
<evidence type="ECO:0000313" key="6">
    <source>
        <dbReference type="Proteomes" id="UP000016511"/>
    </source>
</evidence>
<sequence>MFIEYKIISNRKQRLLFMDAKGAEHMSYSVKVDHSPAYELVNSLYAFIYYKKLKPLDIKDEWIAKVKASIPKKFIAEFEDERWEVLHRIVLLITQCPKKDSVTDFLDWLEKVSPGEIFERLSPWVEAIPANIGEIRDKTLELLRLWNEYYFQYLPSDILSQLQADAALKAKRAQELSPIDLIEEVTNGIRVEPVDELTQVYVIPQYHCKPSVIHDYFKGMATYLYPIAPQLSEKEIAYQNIIRLSQALSDENRLKVLEFISRSPCNLIELHKNMGLAKSTVHHHATALAKAGIVRRHYMGSTTVAFYSVRPSFISLLTEGLERITLSKGKSS</sequence>
<dbReference type="HOGENOM" id="CLU_077394_0_0_9"/>
<accession>U1WLD7</accession>
<dbReference type="GO" id="GO:0003700">
    <property type="term" value="F:DNA-binding transcription factor activity"/>
    <property type="evidence" value="ECO:0007669"/>
    <property type="project" value="InterPro"/>
</dbReference>
<dbReference type="STRING" id="649747.HMPREF0083_02508"/>
<dbReference type="CDD" id="cd00090">
    <property type="entry name" value="HTH_ARSR"/>
    <property type="match status" value="1"/>
</dbReference>
<keyword evidence="6" id="KW-1185">Reference proteome</keyword>
<dbReference type="InterPro" id="IPR001845">
    <property type="entry name" value="HTH_ArsR_DNA-bd_dom"/>
</dbReference>
<keyword evidence="1" id="KW-0805">Transcription regulation</keyword>
<comment type="caution">
    <text evidence="5">The sequence shown here is derived from an EMBL/GenBank/DDBJ whole genome shotgun (WGS) entry which is preliminary data.</text>
</comment>
<evidence type="ECO:0000259" key="4">
    <source>
        <dbReference type="PROSITE" id="PS50987"/>
    </source>
</evidence>
<dbReference type="GO" id="GO:0003677">
    <property type="term" value="F:DNA binding"/>
    <property type="evidence" value="ECO:0007669"/>
    <property type="project" value="UniProtKB-KW"/>
</dbReference>
<dbReference type="EMBL" id="AWSJ01000157">
    <property type="protein sequence ID" value="ERI09389.1"/>
    <property type="molecule type" value="Genomic_DNA"/>
</dbReference>
<dbReference type="SUPFAM" id="SSF46785">
    <property type="entry name" value="Winged helix' DNA-binding domain"/>
    <property type="match status" value="1"/>
</dbReference>
<dbReference type="eggNOG" id="COG0640">
    <property type="taxonomic scope" value="Bacteria"/>
</dbReference>
<dbReference type="PATRIC" id="fig|649747.3.peg.2266"/>
<dbReference type="InterPro" id="IPR036390">
    <property type="entry name" value="WH_DNA-bd_sf"/>
</dbReference>
<dbReference type="PANTHER" id="PTHR43132">
    <property type="entry name" value="ARSENICAL RESISTANCE OPERON REPRESSOR ARSR-RELATED"/>
    <property type="match status" value="1"/>
</dbReference>
<dbReference type="Gene3D" id="1.10.10.10">
    <property type="entry name" value="Winged helix-like DNA-binding domain superfamily/Winged helix DNA-binding domain"/>
    <property type="match status" value="1"/>
</dbReference>
<proteinExistence type="predicted"/>
<gene>
    <name evidence="5" type="ORF">HMPREF0083_02508</name>
</gene>
<dbReference type="PROSITE" id="PS50987">
    <property type="entry name" value="HTH_ARSR_2"/>
    <property type="match status" value="1"/>
</dbReference>
<evidence type="ECO:0000256" key="3">
    <source>
        <dbReference type="ARBA" id="ARBA00023163"/>
    </source>
</evidence>
<evidence type="ECO:0000313" key="5">
    <source>
        <dbReference type="EMBL" id="ERI09389.1"/>
    </source>
</evidence>
<protein>
    <submittedName>
        <fullName evidence="5">Transcriptional regulator, ArsR family</fullName>
    </submittedName>
</protein>